<dbReference type="Pfam" id="PF03594">
    <property type="entry name" value="BenE"/>
    <property type="match status" value="1"/>
</dbReference>
<accession>A0ABS6J7R6</accession>
<proteinExistence type="predicted"/>
<feature type="transmembrane region" description="Helical" evidence="1">
    <location>
        <begin position="312"/>
        <end position="335"/>
    </location>
</feature>
<feature type="transmembrane region" description="Helical" evidence="1">
    <location>
        <begin position="286"/>
        <end position="306"/>
    </location>
</feature>
<dbReference type="Proteomes" id="UP000731907">
    <property type="component" value="Unassembled WGS sequence"/>
</dbReference>
<dbReference type="InterPro" id="IPR004711">
    <property type="entry name" value="Benzoate_Transporter"/>
</dbReference>
<dbReference type="PANTHER" id="PTHR30199">
    <property type="entry name" value="MFS FAMILY TRANSPORTER, PREDICTED SUBSTRATE BENZOATE"/>
    <property type="match status" value="1"/>
</dbReference>
<feature type="transmembrane region" description="Helical" evidence="1">
    <location>
        <begin position="195"/>
        <end position="215"/>
    </location>
</feature>
<dbReference type="RefSeq" id="WP_161763398.1">
    <property type="nucleotide sequence ID" value="NZ_JAAATX020000011.1"/>
</dbReference>
<feature type="transmembrane region" description="Helical" evidence="1">
    <location>
        <begin position="38"/>
        <end position="57"/>
    </location>
</feature>
<feature type="transmembrane region" description="Helical" evidence="1">
    <location>
        <begin position="138"/>
        <end position="155"/>
    </location>
</feature>
<sequence>MRPSLFSAALVAALVGYGSTIALVLAAAAALGATPDQTASWVMGVCFAKAAGSALLSTWHRVPVVLAWSTPGAALIAASSGYGMAEGVAAFILAGLLIAATGLIRPLGGLVARIPDGIAAAMLAGVLLPFVLKGAGALAAAPLLVAPMVALFALVRLSNPALAVLAALAAGLATAFSTGAALLPALPPVPPVPVLVAPAFDWAALIGLGLPLYLVTMASQNLPGFATMRAAGFEPPVAPALTVTGLISAATALMGAHTVNMAAITAAICMGDDVHPDRSQRWKVGLAYAAVWVVLGLTGPVVIAILNALPPALMTALVALALLGPLTGALTGAFATPDQRFPATLTLAVTGAGVAFAGIGAAFWGLLAGLAIWALERLARKGVS</sequence>
<name>A0ABS6J7R6_9RHOB</name>
<evidence type="ECO:0000256" key="1">
    <source>
        <dbReference type="SAM" id="Phobius"/>
    </source>
</evidence>
<dbReference type="EMBL" id="JAAATX020000011">
    <property type="protein sequence ID" value="MBU9699271.1"/>
    <property type="molecule type" value="Genomic_DNA"/>
</dbReference>
<feature type="transmembrane region" description="Helical" evidence="1">
    <location>
        <begin position="114"/>
        <end position="132"/>
    </location>
</feature>
<keyword evidence="3" id="KW-1185">Reference proteome</keyword>
<reference evidence="2 3" key="1">
    <citation type="submission" date="2021-06" db="EMBL/GenBank/DDBJ databases">
        <title>Rhodobacteraceae bacterium strain HSP-20.</title>
        <authorList>
            <person name="Chen W.-M."/>
        </authorList>
    </citation>
    <scope>NUCLEOTIDE SEQUENCE [LARGE SCALE GENOMIC DNA]</scope>
    <source>
        <strain evidence="2 3">HSP-20</strain>
    </source>
</reference>
<protein>
    <submittedName>
        <fullName evidence="2">Benzoate/H(+) symporter BenE family transporter</fullName>
    </submittedName>
</protein>
<feature type="transmembrane region" description="Helical" evidence="1">
    <location>
        <begin position="162"/>
        <end position="183"/>
    </location>
</feature>
<comment type="caution">
    <text evidence="2">The sequence shown here is derived from an EMBL/GenBank/DDBJ whole genome shotgun (WGS) entry which is preliminary data.</text>
</comment>
<keyword evidence="1" id="KW-0812">Transmembrane</keyword>
<feature type="transmembrane region" description="Helical" evidence="1">
    <location>
        <begin position="88"/>
        <end position="107"/>
    </location>
</feature>
<evidence type="ECO:0000313" key="3">
    <source>
        <dbReference type="Proteomes" id="UP000731907"/>
    </source>
</evidence>
<dbReference type="NCBIfam" id="TIGR00843">
    <property type="entry name" value="benE"/>
    <property type="match status" value="1"/>
</dbReference>
<gene>
    <name evidence="2" type="ORF">GU927_015595</name>
</gene>
<feature type="transmembrane region" description="Helical" evidence="1">
    <location>
        <begin position="347"/>
        <end position="375"/>
    </location>
</feature>
<organism evidence="2 3">
    <name type="scientific">Paragemmobacter amnigenus</name>
    <dbReference type="NCBI Taxonomy" id="2852097"/>
    <lineage>
        <taxon>Bacteria</taxon>
        <taxon>Pseudomonadati</taxon>
        <taxon>Pseudomonadota</taxon>
        <taxon>Alphaproteobacteria</taxon>
        <taxon>Rhodobacterales</taxon>
        <taxon>Paracoccaceae</taxon>
        <taxon>Paragemmobacter</taxon>
    </lineage>
</organism>
<dbReference type="PANTHER" id="PTHR30199:SF0">
    <property type="entry name" value="INNER MEMBRANE PROTEIN YDCO"/>
    <property type="match status" value="1"/>
</dbReference>
<keyword evidence="1" id="KW-0472">Membrane</keyword>
<keyword evidence="1" id="KW-1133">Transmembrane helix</keyword>
<evidence type="ECO:0000313" key="2">
    <source>
        <dbReference type="EMBL" id="MBU9699271.1"/>
    </source>
</evidence>